<dbReference type="EMBL" id="JAHLQT010031743">
    <property type="protein sequence ID" value="KAG7159950.1"/>
    <property type="molecule type" value="Genomic_DNA"/>
</dbReference>
<feature type="region of interest" description="Disordered" evidence="1">
    <location>
        <begin position="137"/>
        <end position="170"/>
    </location>
</feature>
<feature type="region of interest" description="Disordered" evidence="1">
    <location>
        <begin position="71"/>
        <end position="98"/>
    </location>
</feature>
<sequence>GMFVYTSRKGGKIKLLKTKLKQTNSSAKAMETSVETILPPAPSPFSSCGIPAPAPPTSLHDARPALSPIHFEVSSSPQSPTSSTASFTFSPVTPSSSSSVSSTCFTISSSSLSSPSSTCGVSQTTSTHSFPVTIAITSSSSEKGRDGQQCHTGSSRAQEEEAGGPPSDCDSDVVDLMKVMKRKEAPPDADLLHEDLSTTEDDDDDDFMVHFAHTGRKTGRSWWYSLGTVRDRYHQEILGKRQ</sequence>
<feature type="region of interest" description="Disordered" evidence="1">
    <location>
        <begin position="183"/>
        <end position="205"/>
    </location>
</feature>
<reference evidence="2" key="1">
    <citation type="journal article" date="2021" name="Sci. Adv.">
        <title>The American lobster genome reveals insights on longevity, neural, and immune adaptations.</title>
        <authorList>
            <person name="Polinski J.M."/>
            <person name="Zimin A.V."/>
            <person name="Clark K.F."/>
            <person name="Kohn A.B."/>
            <person name="Sadowski N."/>
            <person name="Timp W."/>
            <person name="Ptitsyn A."/>
            <person name="Khanna P."/>
            <person name="Romanova D.Y."/>
            <person name="Williams P."/>
            <person name="Greenwood S.J."/>
            <person name="Moroz L.L."/>
            <person name="Walt D.R."/>
            <person name="Bodnar A.G."/>
        </authorList>
    </citation>
    <scope>NUCLEOTIDE SEQUENCE</scope>
    <source>
        <strain evidence="2">GMGI-L3</strain>
    </source>
</reference>
<name>A0A8J5MQF9_HOMAM</name>
<feature type="compositionally biased region" description="Low complexity" evidence="1">
    <location>
        <begin position="73"/>
        <end position="98"/>
    </location>
</feature>
<evidence type="ECO:0000313" key="3">
    <source>
        <dbReference type="Proteomes" id="UP000747542"/>
    </source>
</evidence>
<evidence type="ECO:0000256" key="1">
    <source>
        <dbReference type="SAM" id="MobiDB-lite"/>
    </source>
</evidence>
<accession>A0A8J5MQF9</accession>
<comment type="caution">
    <text evidence="2">The sequence shown here is derived from an EMBL/GenBank/DDBJ whole genome shotgun (WGS) entry which is preliminary data.</text>
</comment>
<feature type="non-terminal residue" evidence="2">
    <location>
        <position position="1"/>
    </location>
</feature>
<keyword evidence="3" id="KW-1185">Reference proteome</keyword>
<protein>
    <submittedName>
        <fullName evidence="2">Uncharacterized protein</fullName>
    </submittedName>
</protein>
<gene>
    <name evidence="2" type="ORF">Hamer_G017391</name>
</gene>
<organism evidence="2 3">
    <name type="scientific">Homarus americanus</name>
    <name type="common">American lobster</name>
    <dbReference type="NCBI Taxonomy" id="6706"/>
    <lineage>
        <taxon>Eukaryota</taxon>
        <taxon>Metazoa</taxon>
        <taxon>Ecdysozoa</taxon>
        <taxon>Arthropoda</taxon>
        <taxon>Crustacea</taxon>
        <taxon>Multicrustacea</taxon>
        <taxon>Malacostraca</taxon>
        <taxon>Eumalacostraca</taxon>
        <taxon>Eucarida</taxon>
        <taxon>Decapoda</taxon>
        <taxon>Pleocyemata</taxon>
        <taxon>Astacidea</taxon>
        <taxon>Nephropoidea</taxon>
        <taxon>Nephropidae</taxon>
        <taxon>Homarus</taxon>
    </lineage>
</organism>
<dbReference type="AlphaFoldDB" id="A0A8J5MQF9"/>
<dbReference type="Proteomes" id="UP000747542">
    <property type="component" value="Unassembled WGS sequence"/>
</dbReference>
<proteinExistence type="predicted"/>
<feature type="compositionally biased region" description="Basic and acidic residues" evidence="1">
    <location>
        <begin position="183"/>
        <end position="196"/>
    </location>
</feature>
<evidence type="ECO:0000313" key="2">
    <source>
        <dbReference type="EMBL" id="KAG7159950.1"/>
    </source>
</evidence>